<comment type="caution">
    <text evidence="1">The sequence shown here is derived from an EMBL/GenBank/DDBJ whole genome shotgun (WGS) entry which is preliminary data.</text>
</comment>
<dbReference type="Proteomes" id="UP000789702">
    <property type="component" value="Unassembled WGS sequence"/>
</dbReference>
<proteinExistence type="predicted"/>
<sequence>MNANSIWRLFLIIHIVCFTAINIKAEDKKSENAIVITESKQFKNYQEQNFTEIPICNNGLCLQINNNNIPAGFVETIVASTLFAIPTESETTKPTPTAALDCCDTGGPGIMNQLPGGFYSMSYDAVSLEDCCRKCSADFNCIGWGYNIKTKSCFAESINDPDAEEFCKYSADHYANFVGGRPGCGGCRAKLL</sequence>
<gene>
    <name evidence="1" type="ORF">DHETER_LOCUS5717</name>
</gene>
<evidence type="ECO:0000313" key="2">
    <source>
        <dbReference type="Proteomes" id="UP000789702"/>
    </source>
</evidence>
<evidence type="ECO:0000313" key="1">
    <source>
        <dbReference type="EMBL" id="CAG8562650.1"/>
    </source>
</evidence>
<organism evidence="1 2">
    <name type="scientific">Dentiscutata heterogama</name>
    <dbReference type="NCBI Taxonomy" id="1316150"/>
    <lineage>
        <taxon>Eukaryota</taxon>
        <taxon>Fungi</taxon>
        <taxon>Fungi incertae sedis</taxon>
        <taxon>Mucoromycota</taxon>
        <taxon>Glomeromycotina</taxon>
        <taxon>Glomeromycetes</taxon>
        <taxon>Diversisporales</taxon>
        <taxon>Gigasporaceae</taxon>
        <taxon>Dentiscutata</taxon>
    </lineage>
</organism>
<reference evidence="1" key="1">
    <citation type="submission" date="2021-06" db="EMBL/GenBank/DDBJ databases">
        <authorList>
            <person name="Kallberg Y."/>
            <person name="Tangrot J."/>
            <person name="Rosling A."/>
        </authorList>
    </citation>
    <scope>NUCLEOTIDE SEQUENCE</scope>
    <source>
        <strain evidence="1">IL203A</strain>
    </source>
</reference>
<protein>
    <submittedName>
        <fullName evidence="1">14652_t:CDS:1</fullName>
    </submittedName>
</protein>
<name>A0ACA9M445_9GLOM</name>
<keyword evidence="2" id="KW-1185">Reference proteome</keyword>
<dbReference type="EMBL" id="CAJVPU010006587">
    <property type="protein sequence ID" value="CAG8562650.1"/>
    <property type="molecule type" value="Genomic_DNA"/>
</dbReference>
<accession>A0ACA9M445</accession>